<accession>A0A024S3J0</accession>
<gene>
    <name evidence="1" type="ORF">M419DRAFT_124478</name>
</gene>
<dbReference type="HOGENOM" id="CLU_2265640_0_0_1"/>
<organism evidence="1 2">
    <name type="scientific">Hypocrea jecorina (strain ATCC 56765 / BCRC 32924 / NRRL 11460 / Rut C-30)</name>
    <name type="common">Trichoderma reesei</name>
    <dbReference type="NCBI Taxonomy" id="1344414"/>
    <lineage>
        <taxon>Eukaryota</taxon>
        <taxon>Fungi</taxon>
        <taxon>Dikarya</taxon>
        <taxon>Ascomycota</taxon>
        <taxon>Pezizomycotina</taxon>
        <taxon>Sordariomycetes</taxon>
        <taxon>Hypocreomycetidae</taxon>
        <taxon>Hypocreales</taxon>
        <taxon>Hypocreaceae</taxon>
        <taxon>Trichoderma</taxon>
    </lineage>
</organism>
<protein>
    <submittedName>
        <fullName evidence="1">Uncharacterized protein</fullName>
    </submittedName>
</protein>
<sequence>MSDELRSIGNSKFLHCGDVNWYLKCGMWFEKQIVIWKSRSRAWYGYREAERSMEIAKRAMSKEQIPECMKRSKRGILQRWASARKTSISGQQRRKRLVEATAW</sequence>
<dbReference type="EMBL" id="KI911158">
    <property type="protein sequence ID" value="ETR99040.1"/>
    <property type="molecule type" value="Genomic_DNA"/>
</dbReference>
<evidence type="ECO:0000313" key="1">
    <source>
        <dbReference type="EMBL" id="ETR99040.1"/>
    </source>
</evidence>
<evidence type="ECO:0000313" key="2">
    <source>
        <dbReference type="Proteomes" id="UP000024376"/>
    </source>
</evidence>
<dbReference type="KEGG" id="trr:M419DRAFT_124478"/>
<reference evidence="2" key="1">
    <citation type="journal article" date="2013" name="Ind. Biotechnol.">
        <title>Comparative genomics analysis of Trichoderma reesei strains.</title>
        <authorList>
            <person name="Koike H."/>
            <person name="Aerts A."/>
            <person name="LaButti K."/>
            <person name="Grigoriev I.V."/>
            <person name="Baker S.E."/>
        </authorList>
    </citation>
    <scope>NUCLEOTIDE SEQUENCE [LARGE SCALE GENOMIC DNA]</scope>
    <source>
        <strain evidence="2">ATCC 56765 / BCRC 32924 / NRRL 11460 / Rut C-30</strain>
    </source>
</reference>
<dbReference type="AlphaFoldDB" id="A0A024S3J0"/>
<dbReference type="Proteomes" id="UP000024376">
    <property type="component" value="Unassembled WGS sequence"/>
</dbReference>
<name>A0A024S3J0_HYPJR</name>
<proteinExistence type="predicted"/>